<keyword evidence="2 5" id="KW-0808">Transferase</keyword>
<name>A0AA46S9E7_9NOCA</name>
<feature type="domain" description="Glycosyl transferase family 1" evidence="3">
    <location>
        <begin position="191"/>
        <end position="346"/>
    </location>
</feature>
<evidence type="ECO:0000259" key="4">
    <source>
        <dbReference type="Pfam" id="PF13579"/>
    </source>
</evidence>
<dbReference type="InterPro" id="IPR028098">
    <property type="entry name" value="Glyco_trans_4-like_N"/>
</dbReference>
<organism evidence="5 6">
    <name type="scientific">Rhodococcus aetherivorans</name>
    <dbReference type="NCBI Taxonomy" id="191292"/>
    <lineage>
        <taxon>Bacteria</taxon>
        <taxon>Bacillati</taxon>
        <taxon>Actinomycetota</taxon>
        <taxon>Actinomycetes</taxon>
        <taxon>Mycobacteriales</taxon>
        <taxon>Nocardiaceae</taxon>
        <taxon>Rhodococcus</taxon>
    </lineage>
</organism>
<evidence type="ECO:0000259" key="3">
    <source>
        <dbReference type="Pfam" id="PF00534"/>
    </source>
</evidence>
<accession>A0AA46S9E7</accession>
<reference evidence="5" key="1">
    <citation type="submission" date="2022-09" db="EMBL/GenBank/DDBJ databases">
        <title>The genome sequence of Rhodococcus aetherivorans N1.</title>
        <authorList>
            <person name="Jiang W."/>
        </authorList>
    </citation>
    <scope>NUCLEOTIDE SEQUENCE</scope>
    <source>
        <strain evidence="5">N1</strain>
    </source>
</reference>
<dbReference type="EMBL" id="CP106982">
    <property type="protein sequence ID" value="UYF93020.1"/>
    <property type="molecule type" value="Genomic_DNA"/>
</dbReference>
<dbReference type="RefSeq" id="WP_065922866.1">
    <property type="nucleotide sequence ID" value="NZ_CP101842.1"/>
</dbReference>
<dbReference type="Pfam" id="PF13579">
    <property type="entry name" value="Glyco_trans_4_4"/>
    <property type="match status" value="1"/>
</dbReference>
<keyword evidence="1 5" id="KW-0328">Glycosyltransferase</keyword>
<dbReference type="Pfam" id="PF00534">
    <property type="entry name" value="Glycos_transf_1"/>
    <property type="match status" value="1"/>
</dbReference>
<sequence length="373" mass="40262">MRILQVVTLLDPDGAYGGPARVALNQSMELIRRGHEVTLGAGARGFPVVPTRLNDVPVKLFTVRTVVPRTGFAGVGAPGLQRWFHRNRTRFDIVHIHFGRDLVVLPLAVSARHHGILYVLQPHGMVTPSDHPLAGPLDALWTRKVLRDAGAVFHLTALEKDQLATVARTSLPFVQLGNGVPCYPPGRPSAEPPEVLFVARMHPRKRPTAFVEMAEVLLSAGMDARFTLVGPDEGEGPALRAMLAAEADPRISWEGALDPDDVPRRMAAATVYVLPSVREPYPMSVLEAMSVGVPVVVTRDCGLAPTIERTGSGIVTEPTVPALVTAVESLLADRSLARAMGERGRRAVRTDLGMHAVGDRLLDTYTDVAGSER</sequence>
<dbReference type="AlphaFoldDB" id="A0AA46S9E7"/>
<feature type="domain" description="Glycosyltransferase subfamily 4-like N-terminal" evidence="4">
    <location>
        <begin position="17"/>
        <end position="166"/>
    </location>
</feature>
<evidence type="ECO:0000256" key="2">
    <source>
        <dbReference type="ARBA" id="ARBA00022679"/>
    </source>
</evidence>
<dbReference type="PANTHER" id="PTHR12526:SF636">
    <property type="entry name" value="BLL3647 PROTEIN"/>
    <property type="match status" value="1"/>
</dbReference>
<evidence type="ECO:0000313" key="6">
    <source>
        <dbReference type="Proteomes" id="UP001163947"/>
    </source>
</evidence>
<dbReference type="PANTHER" id="PTHR12526">
    <property type="entry name" value="GLYCOSYLTRANSFERASE"/>
    <property type="match status" value="1"/>
</dbReference>
<evidence type="ECO:0000313" key="5">
    <source>
        <dbReference type="EMBL" id="UYF93020.1"/>
    </source>
</evidence>
<evidence type="ECO:0000256" key="1">
    <source>
        <dbReference type="ARBA" id="ARBA00022676"/>
    </source>
</evidence>
<dbReference type="Gene3D" id="3.40.50.2000">
    <property type="entry name" value="Glycogen Phosphorylase B"/>
    <property type="match status" value="2"/>
</dbReference>
<proteinExistence type="predicted"/>
<gene>
    <name evidence="5" type="ORF">OCS65_21505</name>
</gene>
<dbReference type="InterPro" id="IPR001296">
    <property type="entry name" value="Glyco_trans_1"/>
</dbReference>
<dbReference type="GeneID" id="83623051"/>
<protein>
    <submittedName>
        <fullName evidence="5">Glycosyltransferase</fullName>
        <ecNumber evidence="5">2.4.-.-</ecNumber>
    </submittedName>
</protein>
<dbReference type="GO" id="GO:0016757">
    <property type="term" value="F:glycosyltransferase activity"/>
    <property type="evidence" value="ECO:0007669"/>
    <property type="project" value="UniProtKB-KW"/>
</dbReference>
<dbReference type="Proteomes" id="UP001163947">
    <property type="component" value="Chromosome"/>
</dbReference>
<dbReference type="SUPFAM" id="SSF53756">
    <property type="entry name" value="UDP-Glycosyltransferase/glycogen phosphorylase"/>
    <property type="match status" value="1"/>
</dbReference>
<dbReference type="EC" id="2.4.-.-" evidence="5"/>